<dbReference type="InterPro" id="IPR044542">
    <property type="entry name" value="NAA30-like"/>
</dbReference>
<evidence type="ECO:0000313" key="6">
    <source>
        <dbReference type="RefSeq" id="XP_065660945.1"/>
    </source>
</evidence>
<dbReference type="PANTHER" id="PTHR45896:SF1">
    <property type="entry name" value="N-ALPHA-ACETYLTRANSFERASE 30"/>
    <property type="match status" value="1"/>
</dbReference>
<reference evidence="6" key="1">
    <citation type="submission" date="2025-08" db="UniProtKB">
        <authorList>
            <consortium name="RefSeq"/>
        </authorList>
    </citation>
    <scope>IDENTIFICATION</scope>
</reference>
<gene>
    <name evidence="6" type="primary">LOC100203012</name>
</gene>
<dbReference type="RefSeq" id="XP_065660945.1">
    <property type="nucleotide sequence ID" value="XM_065804873.1"/>
</dbReference>
<sequence>MIINNIETIPHDITHSCNDNLVNMHEKIVINKEVHVDRITENDISKGGTSLSGDKILDTNQRNIINEPLQMMTLGSNNSFFMTSKVLPEEGIYRSKELPQFLQDSLSESLSKINICDSGDQKTINFVDYHSEECLPDLTALITKDLSEPYSIYTYRYFLHNWPQLSFLAYCENCCVGAIVCKLDQHRKDVWRGYIAMLAVHKDYRRHKIGSKLVQKSIRRMIEQGCDEVVLETEVTNTGALNLYENLGFVRDKRLLRYYLNGVDAWRLKLWLV</sequence>
<dbReference type="Gene3D" id="3.40.630.30">
    <property type="match status" value="1"/>
</dbReference>
<comment type="similarity">
    <text evidence="3">Belongs to the acetyltransferase family. MAK3 subfamily.</text>
</comment>
<dbReference type="InterPro" id="IPR000182">
    <property type="entry name" value="GNAT_dom"/>
</dbReference>
<evidence type="ECO:0000256" key="1">
    <source>
        <dbReference type="ARBA" id="ARBA00022679"/>
    </source>
</evidence>
<evidence type="ECO:0000256" key="3">
    <source>
        <dbReference type="ARBA" id="ARBA00024025"/>
    </source>
</evidence>
<protein>
    <submittedName>
        <fullName evidence="6">N-alpha-acetyltransferase 30 isoform X1</fullName>
    </submittedName>
</protein>
<evidence type="ECO:0000259" key="4">
    <source>
        <dbReference type="PROSITE" id="PS51186"/>
    </source>
</evidence>
<dbReference type="InterPro" id="IPR016181">
    <property type="entry name" value="Acyl_CoA_acyltransferase"/>
</dbReference>
<proteinExistence type="inferred from homology"/>
<dbReference type="CDD" id="cd04301">
    <property type="entry name" value="NAT_SF"/>
    <property type="match status" value="1"/>
</dbReference>
<feature type="domain" description="N-acetyltransferase" evidence="4">
    <location>
        <begin position="124"/>
        <end position="273"/>
    </location>
</feature>
<organism evidence="5 6">
    <name type="scientific">Hydra vulgaris</name>
    <name type="common">Hydra</name>
    <name type="synonym">Hydra attenuata</name>
    <dbReference type="NCBI Taxonomy" id="6087"/>
    <lineage>
        <taxon>Eukaryota</taxon>
        <taxon>Metazoa</taxon>
        <taxon>Cnidaria</taxon>
        <taxon>Hydrozoa</taxon>
        <taxon>Hydroidolina</taxon>
        <taxon>Anthoathecata</taxon>
        <taxon>Aplanulata</taxon>
        <taxon>Hydridae</taxon>
        <taxon>Hydra</taxon>
    </lineage>
</organism>
<dbReference type="Proteomes" id="UP001652625">
    <property type="component" value="Chromosome 09"/>
</dbReference>
<dbReference type="PANTHER" id="PTHR45896">
    <property type="entry name" value="N-ALPHA-ACETYLTRANSFERASE 30"/>
    <property type="match status" value="1"/>
</dbReference>
<dbReference type="PROSITE" id="PS51186">
    <property type="entry name" value="GNAT"/>
    <property type="match status" value="1"/>
</dbReference>
<name>A0ABM4CGU8_HYDVU</name>
<keyword evidence="1" id="KW-0808">Transferase</keyword>
<keyword evidence="5" id="KW-1185">Reference proteome</keyword>
<accession>A0ABM4CGU8</accession>
<dbReference type="Pfam" id="PF00583">
    <property type="entry name" value="Acetyltransf_1"/>
    <property type="match status" value="1"/>
</dbReference>
<keyword evidence="2" id="KW-0012">Acyltransferase</keyword>
<evidence type="ECO:0000256" key="2">
    <source>
        <dbReference type="ARBA" id="ARBA00023315"/>
    </source>
</evidence>
<evidence type="ECO:0000313" key="5">
    <source>
        <dbReference type="Proteomes" id="UP001652625"/>
    </source>
</evidence>
<dbReference type="GeneID" id="100203012"/>
<dbReference type="SUPFAM" id="SSF55729">
    <property type="entry name" value="Acyl-CoA N-acyltransferases (Nat)"/>
    <property type="match status" value="1"/>
</dbReference>